<dbReference type="GO" id="GO:0003725">
    <property type="term" value="F:double-stranded RNA binding"/>
    <property type="evidence" value="ECO:0007669"/>
    <property type="project" value="InterPro"/>
</dbReference>
<dbReference type="KEGG" id="ajp:AMJAP_0033"/>
<evidence type="ECO:0000256" key="8">
    <source>
        <dbReference type="ARBA" id="ARBA00048366"/>
    </source>
</evidence>
<dbReference type="InterPro" id="IPR023535">
    <property type="entry name" value="TC-AMP_synthase"/>
</dbReference>
<dbReference type="AlphaFoldDB" id="A0A7R6P0L0"/>
<evidence type="ECO:0000256" key="9">
    <source>
        <dbReference type="HAMAP-Rule" id="MF_01852"/>
    </source>
</evidence>
<organism evidence="11 12">
    <name type="scientific">Amphritea japonica ATCC BAA-1530</name>
    <dbReference type="NCBI Taxonomy" id="1278309"/>
    <lineage>
        <taxon>Bacteria</taxon>
        <taxon>Pseudomonadati</taxon>
        <taxon>Pseudomonadota</taxon>
        <taxon>Gammaproteobacteria</taxon>
        <taxon>Oceanospirillales</taxon>
        <taxon>Oceanospirillaceae</taxon>
        <taxon>Amphritea</taxon>
    </lineage>
</organism>
<dbReference type="GO" id="GO:0061710">
    <property type="term" value="F:L-threonylcarbamoyladenylate synthase"/>
    <property type="evidence" value="ECO:0007669"/>
    <property type="project" value="UniProtKB-EC"/>
</dbReference>
<feature type="domain" description="YrdC-like" evidence="10">
    <location>
        <begin position="3"/>
        <end position="185"/>
    </location>
</feature>
<dbReference type="OrthoDB" id="9814580at2"/>
<dbReference type="InterPro" id="IPR050156">
    <property type="entry name" value="TC-AMP_synthase_SUA5"/>
</dbReference>
<dbReference type="EC" id="2.7.7.87" evidence="9"/>
<dbReference type="Gene3D" id="3.90.870.10">
    <property type="entry name" value="DHBP synthase"/>
    <property type="match status" value="1"/>
</dbReference>
<proteinExistence type="inferred from homology"/>
<dbReference type="GO" id="GO:0005737">
    <property type="term" value="C:cytoplasm"/>
    <property type="evidence" value="ECO:0007669"/>
    <property type="project" value="UniProtKB-SubCell"/>
</dbReference>
<keyword evidence="7 9" id="KW-0067">ATP-binding</keyword>
<dbReference type="Proteomes" id="UP000595663">
    <property type="component" value="Chromosome"/>
</dbReference>
<dbReference type="HAMAP" id="MF_01852">
    <property type="entry name" value="TsaC"/>
    <property type="match status" value="1"/>
</dbReference>
<dbReference type="RefSeq" id="WP_019621205.1">
    <property type="nucleotide sequence ID" value="NZ_AP014545.1"/>
</dbReference>
<keyword evidence="3 9" id="KW-0808">Transferase</keyword>
<dbReference type="GO" id="GO:0000049">
    <property type="term" value="F:tRNA binding"/>
    <property type="evidence" value="ECO:0007669"/>
    <property type="project" value="TreeGrafter"/>
</dbReference>
<comment type="subcellular location">
    <subcellularLocation>
        <location evidence="1 9">Cytoplasm</location>
    </subcellularLocation>
</comment>
<dbReference type="InterPro" id="IPR017945">
    <property type="entry name" value="DHBP_synth_RibB-like_a/b_dom"/>
</dbReference>
<evidence type="ECO:0000256" key="6">
    <source>
        <dbReference type="ARBA" id="ARBA00022741"/>
    </source>
</evidence>
<accession>A0A7R6P0L0</accession>
<dbReference type="NCBIfam" id="TIGR00057">
    <property type="entry name" value="L-threonylcarbamoyladenylate synthase"/>
    <property type="match status" value="1"/>
</dbReference>
<keyword evidence="5 9" id="KW-0548">Nucleotidyltransferase</keyword>
<comment type="catalytic activity">
    <reaction evidence="8 9">
        <text>L-threonine + hydrogencarbonate + ATP = L-threonylcarbamoyladenylate + diphosphate + H2O</text>
        <dbReference type="Rhea" id="RHEA:36407"/>
        <dbReference type="ChEBI" id="CHEBI:15377"/>
        <dbReference type="ChEBI" id="CHEBI:17544"/>
        <dbReference type="ChEBI" id="CHEBI:30616"/>
        <dbReference type="ChEBI" id="CHEBI:33019"/>
        <dbReference type="ChEBI" id="CHEBI:57926"/>
        <dbReference type="ChEBI" id="CHEBI:73682"/>
        <dbReference type="EC" id="2.7.7.87"/>
    </reaction>
</comment>
<evidence type="ECO:0000313" key="12">
    <source>
        <dbReference type="Proteomes" id="UP000595663"/>
    </source>
</evidence>
<comment type="similarity">
    <text evidence="9">Belongs to the SUA5 family. TsaC subfamily.</text>
</comment>
<dbReference type="InterPro" id="IPR006070">
    <property type="entry name" value="Sua5-like_dom"/>
</dbReference>
<reference evidence="11 12" key="1">
    <citation type="journal article" date="2008" name="Int. J. Syst. Evol. Microbiol.">
        <title>Amphritea japonica sp. nov. and Amphritea balenae sp. nov., isolated from the sediment adjacent to sperm whale carcasses off Kagoshima, Japan.</title>
        <authorList>
            <person name="Miyazaki M."/>
            <person name="Nogi Y."/>
            <person name="Fujiwara Y."/>
            <person name="Kawato M."/>
            <person name="Nagahama T."/>
            <person name="Kubokawa K."/>
            <person name="Horikoshi K."/>
        </authorList>
    </citation>
    <scope>NUCLEOTIDE SEQUENCE [LARGE SCALE GENOMIC DNA]</scope>
    <source>
        <strain evidence="11 12">ATCC BAA-1530</strain>
    </source>
</reference>
<dbReference type="Pfam" id="PF01300">
    <property type="entry name" value="Sua5_yciO_yrdC"/>
    <property type="match status" value="1"/>
</dbReference>
<dbReference type="GO" id="GO:0002949">
    <property type="term" value="P:tRNA threonylcarbamoyladenosine modification"/>
    <property type="evidence" value="ECO:0007669"/>
    <property type="project" value="UniProtKB-UniRule"/>
</dbReference>
<dbReference type="PROSITE" id="PS51163">
    <property type="entry name" value="YRDC"/>
    <property type="match status" value="1"/>
</dbReference>
<evidence type="ECO:0000256" key="5">
    <source>
        <dbReference type="ARBA" id="ARBA00022695"/>
    </source>
</evidence>
<gene>
    <name evidence="9" type="primary">tsaC</name>
    <name evidence="11" type="ORF">AMJAP_0033</name>
</gene>
<dbReference type="SUPFAM" id="SSF55821">
    <property type="entry name" value="YrdC/RibB"/>
    <property type="match status" value="1"/>
</dbReference>
<evidence type="ECO:0000256" key="1">
    <source>
        <dbReference type="ARBA" id="ARBA00004496"/>
    </source>
</evidence>
<name>A0A7R6P0L0_9GAMM</name>
<evidence type="ECO:0000256" key="7">
    <source>
        <dbReference type="ARBA" id="ARBA00022840"/>
    </source>
</evidence>
<evidence type="ECO:0000256" key="3">
    <source>
        <dbReference type="ARBA" id="ARBA00022679"/>
    </source>
</evidence>
<dbReference type="EMBL" id="AP014545">
    <property type="protein sequence ID" value="BBB24634.1"/>
    <property type="molecule type" value="Genomic_DNA"/>
</dbReference>
<keyword evidence="4 9" id="KW-0819">tRNA processing</keyword>
<protein>
    <recommendedName>
        <fullName evidence="9">Threonylcarbamoyl-AMP synthase</fullName>
        <shortName evidence="9">TC-AMP synthase</shortName>
        <ecNumber evidence="9">2.7.7.87</ecNumber>
    </recommendedName>
    <alternativeName>
        <fullName evidence="9">L-threonylcarbamoyladenylate synthase</fullName>
    </alternativeName>
    <alternativeName>
        <fullName evidence="9">t(6)A37 threonylcarbamoyladenosine biosynthesis protein TsaC</fullName>
    </alternativeName>
    <alternativeName>
        <fullName evidence="9">tRNA threonylcarbamoyladenosine biosynthesis protein TsaC</fullName>
    </alternativeName>
</protein>
<keyword evidence="2 9" id="KW-0963">Cytoplasm</keyword>
<dbReference type="GO" id="GO:0005524">
    <property type="term" value="F:ATP binding"/>
    <property type="evidence" value="ECO:0007669"/>
    <property type="project" value="UniProtKB-UniRule"/>
</dbReference>
<evidence type="ECO:0000313" key="11">
    <source>
        <dbReference type="EMBL" id="BBB24634.1"/>
    </source>
</evidence>
<dbReference type="PANTHER" id="PTHR17490:SF18">
    <property type="entry name" value="THREONYLCARBAMOYL-AMP SYNTHASE"/>
    <property type="match status" value="1"/>
</dbReference>
<evidence type="ECO:0000259" key="10">
    <source>
        <dbReference type="PROSITE" id="PS51163"/>
    </source>
</evidence>
<keyword evidence="6 9" id="KW-0547">Nucleotide-binding</keyword>
<comment type="function">
    <text evidence="9">Required for the formation of a threonylcarbamoyl group on adenosine at position 37 (t(6)A37) in tRNAs that read codons beginning with adenine. Catalyzes the conversion of L-threonine, HCO(3)(-)/CO(2) and ATP to give threonylcarbamoyl-AMP (TC-AMP) as the acyladenylate intermediate, with the release of diphosphate.</text>
</comment>
<evidence type="ECO:0000256" key="2">
    <source>
        <dbReference type="ARBA" id="ARBA00022490"/>
    </source>
</evidence>
<sequence length="185" mass="20769">MGWWHIRQAARAMHLGGVIAYPTEAVWGLGCDPFNETAVHRLLKIKRRPLHKGLILVASSIQQVQPLLDNIAPEEQERIKATWPGPVTWILPDPDNLIPTWVKGNHSSVAVRVSDHYQVKSLCDAFGSMIISTSANFSDKHPARDKMKVSIHFKEKVDVIVPGELGKLSRPTKIYRLDSDQPVRS</sequence>
<keyword evidence="12" id="KW-1185">Reference proteome</keyword>
<dbReference type="PANTHER" id="PTHR17490">
    <property type="entry name" value="SUA5"/>
    <property type="match status" value="1"/>
</dbReference>
<evidence type="ECO:0000256" key="4">
    <source>
        <dbReference type="ARBA" id="ARBA00022694"/>
    </source>
</evidence>
<dbReference type="GO" id="GO:0006450">
    <property type="term" value="P:regulation of translational fidelity"/>
    <property type="evidence" value="ECO:0007669"/>
    <property type="project" value="TreeGrafter"/>
</dbReference>